<keyword evidence="1" id="KW-1133">Transmembrane helix</keyword>
<keyword evidence="1" id="KW-0812">Transmembrane</keyword>
<proteinExistence type="predicted"/>
<reference evidence="2" key="1">
    <citation type="journal article" date="2020" name="Nature">
        <title>Giant virus diversity and host interactions through global metagenomics.</title>
        <authorList>
            <person name="Schulz F."/>
            <person name="Roux S."/>
            <person name="Paez-Espino D."/>
            <person name="Jungbluth S."/>
            <person name="Walsh D.A."/>
            <person name="Denef V.J."/>
            <person name="McMahon K.D."/>
            <person name="Konstantinidis K.T."/>
            <person name="Eloe-Fadrosh E.A."/>
            <person name="Kyrpides N.C."/>
            <person name="Woyke T."/>
        </authorList>
    </citation>
    <scope>NUCLEOTIDE SEQUENCE</scope>
    <source>
        <strain evidence="2">GVMAG-M-3300021425-14</strain>
    </source>
</reference>
<accession>A0A6C0CMB9</accession>
<organism evidence="2">
    <name type="scientific">viral metagenome</name>
    <dbReference type="NCBI Taxonomy" id="1070528"/>
    <lineage>
        <taxon>unclassified sequences</taxon>
        <taxon>metagenomes</taxon>
        <taxon>organismal metagenomes</taxon>
    </lineage>
</organism>
<protein>
    <submittedName>
        <fullName evidence="2">Uncharacterized protein</fullName>
    </submittedName>
</protein>
<evidence type="ECO:0000256" key="1">
    <source>
        <dbReference type="SAM" id="Phobius"/>
    </source>
</evidence>
<dbReference type="EMBL" id="MN739461">
    <property type="protein sequence ID" value="QHT05926.1"/>
    <property type="molecule type" value="Genomic_DNA"/>
</dbReference>
<sequence length="189" mass="22129">MNTNEEVSNATPIVVVKNVPIQPVEARVIEMPHMMLPANLSEKLCNIYNLSKTTRFLAAIDIFFALIYCFYNFFFFIAFIVAFSGYYGAKKYNSTYLLIYATYLFLNNISRIGDIAYTIYYYDQNKINDRSNINTSIVLASIFCLFNIYIARFVCVFWSKIKNMTPHEKDTLILIEKENRVSPNYLWRV</sequence>
<feature type="transmembrane region" description="Helical" evidence="1">
    <location>
        <begin position="95"/>
        <end position="117"/>
    </location>
</feature>
<evidence type="ECO:0000313" key="2">
    <source>
        <dbReference type="EMBL" id="QHT05926.1"/>
    </source>
</evidence>
<dbReference type="AlphaFoldDB" id="A0A6C0CMB9"/>
<feature type="transmembrane region" description="Helical" evidence="1">
    <location>
        <begin position="56"/>
        <end position="83"/>
    </location>
</feature>
<name>A0A6C0CMB9_9ZZZZ</name>
<keyword evidence="1" id="KW-0472">Membrane</keyword>
<feature type="transmembrane region" description="Helical" evidence="1">
    <location>
        <begin position="137"/>
        <end position="159"/>
    </location>
</feature>